<protein>
    <recommendedName>
        <fullName evidence="4">YfhO family protein</fullName>
    </recommendedName>
</protein>
<keyword evidence="1" id="KW-1133">Transmembrane helix</keyword>
<name>A0AAJ3DBB7_WEICO</name>
<evidence type="ECO:0000313" key="3">
    <source>
        <dbReference type="Proteomes" id="UP000719917"/>
    </source>
</evidence>
<dbReference type="Proteomes" id="UP000719917">
    <property type="component" value="Unassembled WGS sequence"/>
</dbReference>
<feature type="transmembrane region" description="Helical" evidence="1">
    <location>
        <begin position="12"/>
        <end position="29"/>
    </location>
</feature>
<feature type="transmembrane region" description="Helical" evidence="1">
    <location>
        <begin position="543"/>
        <end position="565"/>
    </location>
</feature>
<feature type="transmembrane region" description="Helical" evidence="1">
    <location>
        <begin position="228"/>
        <end position="249"/>
    </location>
</feature>
<feature type="transmembrane region" description="Helical" evidence="1">
    <location>
        <begin position="152"/>
        <end position="173"/>
    </location>
</feature>
<sequence>MKDFLKSRWLSVLIYVTFLVVTYVTIMPLKTANAIYGQGDLLFHLNRITGLAEGLKAGTIPYRMFDVLSNLGSAVNFFYPFVFMLGFAALFIVVPNLVTAFYIGEALMLLATLVVAYRVMMSFSSNQRGRSVLFAFLYAYAGYRNYLAFDQFVLGEALAYIFIPIALLGFYNVFLGDAKKWVPLAAGLALISYAHMLSTLLVLVLFVFLVLIMLIGHKIEFSKVRIFALLKAILLTLLLVSVIYVPFIYQMHQTEIITTIQQPVAFFGGLGENLQNSLDAKAQNIGPLGVLAVIIAFVQVFKKKWQLNVVFGMLGAGLFIMGTTIFPWRSLDLNVQYVIQFPYRLFGLASFFLAVYLSGALLEMLNTPRQRRWTIVLFSAFSVLMTSSKIYDLMYARKDQAELVINDRFNAPDVQLETSFKANSNDLKLLNQSRHDYIGSVDYGPKDVWKTSYIHHVMAHEVWVDGKVHKAQDTHSLTNATFNIRLKKANQVDVPIFHYGNEIVKVDGKTVPAKLSQRGTTLVSVDKGAHEISVSYVTPKWLYLPWISALFGWLIVVVLYAVNLIKKRR</sequence>
<evidence type="ECO:0008006" key="4">
    <source>
        <dbReference type="Google" id="ProtNLM"/>
    </source>
</evidence>
<feature type="transmembrane region" description="Helical" evidence="1">
    <location>
        <begin position="373"/>
        <end position="391"/>
    </location>
</feature>
<evidence type="ECO:0000256" key="1">
    <source>
        <dbReference type="SAM" id="Phobius"/>
    </source>
</evidence>
<feature type="transmembrane region" description="Helical" evidence="1">
    <location>
        <begin position="284"/>
        <end position="301"/>
    </location>
</feature>
<keyword evidence="1" id="KW-0812">Transmembrane</keyword>
<proteinExistence type="predicted"/>
<evidence type="ECO:0000313" key="2">
    <source>
        <dbReference type="EMBL" id="NBA11218.1"/>
    </source>
</evidence>
<feature type="transmembrane region" description="Helical" evidence="1">
    <location>
        <begin position="193"/>
        <end position="216"/>
    </location>
</feature>
<gene>
    <name evidence="2" type="ORF">GTU77_03195</name>
</gene>
<accession>A0AAJ3DBB7</accession>
<dbReference type="RefSeq" id="WP_161690495.1">
    <property type="nucleotide sequence ID" value="NZ_JAAAMQ010000004.1"/>
</dbReference>
<organism evidence="2 3">
    <name type="scientific">Weissella confusa</name>
    <name type="common">Lactobacillus confusus</name>
    <dbReference type="NCBI Taxonomy" id="1583"/>
    <lineage>
        <taxon>Bacteria</taxon>
        <taxon>Bacillati</taxon>
        <taxon>Bacillota</taxon>
        <taxon>Bacilli</taxon>
        <taxon>Lactobacillales</taxon>
        <taxon>Lactobacillaceae</taxon>
        <taxon>Weissella</taxon>
    </lineage>
</organism>
<feature type="transmembrane region" description="Helical" evidence="1">
    <location>
        <begin position="308"/>
        <end position="329"/>
    </location>
</feature>
<dbReference type="EMBL" id="JAAAMQ010000004">
    <property type="protein sequence ID" value="NBA11218.1"/>
    <property type="molecule type" value="Genomic_DNA"/>
</dbReference>
<feature type="transmembrane region" description="Helical" evidence="1">
    <location>
        <begin position="100"/>
        <end position="120"/>
    </location>
</feature>
<dbReference type="AlphaFoldDB" id="A0AAJ3DBB7"/>
<feature type="transmembrane region" description="Helical" evidence="1">
    <location>
        <begin position="341"/>
        <end position="361"/>
    </location>
</feature>
<comment type="caution">
    <text evidence="2">The sequence shown here is derived from an EMBL/GenBank/DDBJ whole genome shotgun (WGS) entry which is preliminary data.</text>
</comment>
<feature type="transmembrane region" description="Helical" evidence="1">
    <location>
        <begin position="73"/>
        <end position="94"/>
    </location>
</feature>
<reference evidence="2" key="1">
    <citation type="submission" date="2020-01" db="EMBL/GenBank/DDBJ databases">
        <title>First Reported Case and Whole Genome of Weissella confusa in an Equid.</title>
        <authorList>
            <person name="Little S.V."/>
            <person name="Lawhon S.D."/>
        </authorList>
    </citation>
    <scope>NUCLEOTIDE SEQUENCE</scope>
    <source>
        <strain evidence="2">718955</strain>
    </source>
</reference>
<keyword evidence="1" id="KW-0472">Membrane</keyword>